<proteinExistence type="predicted"/>
<dbReference type="InterPro" id="IPR036912">
    <property type="entry name" value="HasA_haem-bd_sf"/>
</dbReference>
<protein>
    <submittedName>
        <fullName evidence="1">Heme acquisition protein HasA</fullName>
    </submittedName>
</protein>
<comment type="caution">
    <text evidence="1">The sequence shown here is derived from an EMBL/GenBank/DDBJ whole genome shotgun (WGS) entry which is preliminary data.</text>
</comment>
<sequence>MTIAIKVNSGEGLSAYLADYQANFSASGWGGFNSWNPMATSGSQYAQGEGSVFNAGDTSKRGFVAEGALEYTLFSAPAHTLYGQLDSLSLGHGLSGVSDRTLNSEEFTISGLNLSADQAAGRDGVVHKVLYGLMKPNNAVDGNQGVQHLIDVLDAQQLDVSGGAGDDLLHGYSQNDTLSGGAGNDTFEFGLLNGAGSFGNDTITDYHSGDVIRLAGVDQTGSSVSNGNLTISTTGGTITVNGVTDVNDVSIISA</sequence>
<organism evidence="1 2">
    <name type="scientific">Bacterioplanoides pacificum</name>
    <dbReference type="NCBI Taxonomy" id="1171596"/>
    <lineage>
        <taxon>Bacteria</taxon>
        <taxon>Pseudomonadati</taxon>
        <taxon>Pseudomonadota</taxon>
        <taxon>Gammaproteobacteria</taxon>
        <taxon>Oceanospirillales</taxon>
        <taxon>Oceanospirillaceae</taxon>
        <taxon>Bacterioplanoides</taxon>
    </lineage>
</organism>
<dbReference type="EMBL" id="JBHRYB010000003">
    <property type="protein sequence ID" value="MFC3679253.1"/>
    <property type="molecule type" value="Genomic_DNA"/>
</dbReference>
<name>A0ABV7VQK4_9GAMM</name>
<keyword evidence="2" id="KW-1185">Reference proteome</keyword>
<gene>
    <name evidence="1" type="ORF">ACFOMG_03900</name>
</gene>
<dbReference type="PRINTS" id="PR00313">
    <property type="entry name" value="CABNDNGRPT"/>
</dbReference>
<evidence type="ECO:0000313" key="1">
    <source>
        <dbReference type="EMBL" id="MFC3679253.1"/>
    </source>
</evidence>
<dbReference type="Proteomes" id="UP001595722">
    <property type="component" value="Unassembled WGS sequence"/>
</dbReference>
<dbReference type="Gene3D" id="3.30.1500.10">
    <property type="entry name" value="Haem-binding HasA"/>
    <property type="match status" value="1"/>
</dbReference>
<dbReference type="InterPro" id="IPR010495">
    <property type="entry name" value="HasA_haem-bd"/>
</dbReference>
<dbReference type="Pfam" id="PF06438">
    <property type="entry name" value="HasA"/>
    <property type="match status" value="1"/>
</dbReference>
<dbReference type="SUPFAM" id="SSF54621">
    <property type="entry name" value="Heme-binding protein A (HasA)"/>
    <property type="match status" value="1"/>
</dbReference>
<reference evidence="2" key="1">
    <citation type="journal article" date="2019" name="Int. J. Syst. Evol. Microbiol.">
        <title>The Global Catalogue of Microorganisms (GCM) 10K type strain sequencing project: providing services to taxonomists for standard genome sequencing and annotation.</title>
        <authorList>
            <consortium name="The Broad Institute Genomics Platform"/>
            <consortium name="The Broad Institute Genome Sequencing Center for Infectious Disease"/>
            <person name="Wu L."/>
            <person name="Ma J."/>
        </authorList>
    </citation>
    <scope>NUCLEOTIDE SEQUENCE [LARGE SCALE GENOMIC DNA]</scope>
    <source>
        <strain evidence="2">KCTC 42424</strain>
    </source>
</reference>
<dbReference type="SUPFAM" id="SSF51120">
    <property type="entry name" value="beta-Roll"/>
    <property type="match status" value="1"/>
</dbReference>
<evidence type="ECO:0000313" key="2">
    <source>
        <dbReference type="Proteomes" id="UP001595722"/>
    </source>
</evidence>
<accession>A0ABV7VQK4</accession>
<dbReference type="RefSeq" id="WP_376864909.1">
    <property type="nucleotide sequence ID" value="NZ_JBHRYB010000003.1"/>
</dbReference>
<dbReference type="InterPro" id="IPR011049">
    <property type="entry name" value="Serralysin-like_metalloprot_C"/>
</dbReference>